<proteinExistence type="predicted"/>
<name>W9XL58_9EURO</name>
<gene>
    <name evidence="2" type="ORF">A1O3_09940</name>
</gene>
<dbReference type="GeneID" id="19174021"/>
<evidence type="ECO:0000313" key="2">
    <source>
        <dbReference type="EMBL" id="EXJ77711.1"/>
    </source>
</evidence>
<evidence type="ECO:0000313" key="3">
    <source>
        <dbReference type="Proteomes" id="UP000019478"/>
    </source>
</evidence>
<protein>
    <submittedName>
        <fullName evidence="2">Uncharacterized protein</fullName>
    </submittedName>
</protein>
<reference evidence="2 3" key="1">
    <citation type="submission" date="2013-03" db="EMBL/GenBank/DDBJ databases">
        <title>The Genome Sequence of Capronia epimyces CBS 606.96.</title>
        <authorList>
            <consortium name="The Broad Institute Genomics Platform"/>
            <person name="Cuomo C."/>
            <person name="de Hoog S."/>
            <person name="Gorbushina A."/>
            <person name="Walker B."/>
            <person name="Young S.K."/>
            <person name="Zeng Q."/>
            <person name="Gargeya S."/>
            <person name="Fitzgerald M."/>
            <person name="Haas B."/>
            <person name="Abouelleil A."/>
            <person name="Allen A.W."/>
            <person name="Alvarado L."/>
            <person name="Arachchi H.M."/>
            <person name="Berlin A.M."/>
            <person name="Chapman S.B."/>
            <person name="Gainer-Dewar J."/>
            <person name="Goldberg J."/>
            <person name="Griggs A."/>
            <person name="Gujja S."/>
            <person name="Hansen M."/>
            <person name="Howarth C."/>
            <person name="Imamovic A."/>
            <person name="Ireland A."/>
            <person name="Larimer J."/>
            <person name="McCowan C."/>
            <person name="Murphy C."/>
            <person name="Pearson M."/>
            <person name="Poon T.W."/>
            <person name="Priest M."/>
            <person name="Roberts A."/>
            <person name="Saif S."/>
            <person name="Shea T."/>
            <person name="Sisk P."/>
            <person name="Sykes S."/>
            <person name="Wortman J."/>
            <person name="Nusbaum C."/>
            <person name="Birren B."/>
        </authorList>
    </citation>
    <scope>NUCLEOTIDE SEQUENCE [LARGE SCALE GENOMIC DNA]</scope>
    <source>
        <strain evidence="2 3">CBS 606.96</strain>
    </source>
</reference>
<dbReference type="EMBL" id="AMGY01000010">
    <property type="protein sequence ID" value="EXJ77711.1"/>
    <property type="molecule type" value="Genomic_DNA"/>
</dbReference>
<accession>W9XL58</accession>
<organism evidence="2 3">
    <name type="scientific">Capronia epimyces CBS 606.96</name>
    <dbReference type="NCBI Taxonomy" id="1182542"/>
    <lineage>
        <taxon>Eukaryota</taxon>
        <taxon>Fungi</taxon>
        <taxon>Dikarya</taxon>
        <taxon>Ascomycota</taxon>
        <taxon>Pezizomycotina</taxon>
        <taxon>Eurotiomycetes</taxon>
        <taxon>Chaetothyriomycetidae</taxon>
        <taxon>Chaetothyriales</taxon>
        <taxon>Herpotrichiellaceae</taxon>
        <taxon>Capronia</taxon>
    </lineage>
</organism>
<keyword evidence="3" id="KW-1185">Reference proteome</keyword>
<sequence length="560" mass="60964">MGRNSHKKRALNAQITRNFFAQVPRPTSPAHPPSTTVAVPTLPAESIHPLAGVLGAGEQKAAQQTFEYISNLGQELLGIYLANKASFREELIEAFTCAYSYVNYDSRSISWGVDTDLLSLIADQLAEGEVIGLFTNGAVKSGIPAEDLVVTAPAQLTEYDVISLVVDALLELVERSTLETSEQHRQDGAFLPIFALALIRITATSRCLYTLQRPDKDLWLVLRQVRYPKMETINNLVVPGASPLTEKEWEVIAATVRAMGGDPTNRADFEAMFKIPLAPKPASDGDIEEEDDGPPIELPDLQGSSKPKVMPTSAPDFTEADGFAASQAATDEPATDKGKGKGRERVAFASATATASATTAKAAGVEIPRIDAGKVKGVHLKAEAARSRLRHHIQKLLEIDHPSIEARREAFTRALEDITKSETYKDAKKPERAERERRRRPSLHHVDRTTLKTTSFPIGTEPGWLGELERMQGEALRKDKTGGEDNKHKHAEGGAEVSTKVEPAAANTKVEPTEASTKPEQTGDNEAEDHDHDDADADAAGATGNKQSKKNKKRKNKNKK</sequence>
<feature type="compositionally biased region" description="Basic and acidic residues" evidence="1">
    <location>
        <begin position="467"/>
        <end position="493"/>
    </location>
</feature>
<feature type="compositionally biased region" description="Basic and acidic residues" evidence="1">
    <location>
        <begin position="421"/>
        <end position="436"/>
    </location>
</feature>
<dbReference type="RefSeq" id="XP_007738221.1">
    <property type="nucleotide sequence ID" value="XM_007740031.1"/>
</dbReference>
<feature type="compositionally biased region" description="Acidic residues" evidence="1">
    <location>
        <begin position="285"/>
        <end position="294"/>
    </location>
</feature>
<feature type="region of interest" description="Disordered" evidence="1">
    <location>
        <begin position="421"/>
        <end position="560"/>
    </location>
</feature>
<dbReference type="HOGENOM" id="CLU_565183_0_0_1"/>
<dbReference type="Proteomes" id="UP000019478">
    <property type="component" value="Unassembled WGS sequence"/>
</dbReference>
<feature type="region of interest" description="Disordered" evidence="1">
    <location>
        <begin position="278"/>
        <end position="318"/>
    </location>
</feature>
<evidence type="ECO:0000256" key="1">
    <source>
        <dbReference type="SAM" id="MobiDB-lite"/>
    </source>
</evidence>
<dbReference type="AlphaFoldDB" id="W9XL58"/>
<feature type="compositionally biased region" description="Basic residues" evidence="1">
    <location>
        <begin position="547"/>
        <end position="560"/>
    </location>
</feature>
<dbReference type="OrthoDB" id="4157239at2759"/>
<comment type="caution">
    <text evidence="2">The sequence shown here is derived from an EMBL/GenBank/DDBJ whole genome shotgun (WGS) entry which is preliminary data.</text>
</comment>